<gene>
    <name evidence="2" type="ORF">AK812_SmicGene37612</name>
</gene>
<feature type="region of interest" description="Disordered" evidence="1">
    <location>
        <begin position="393"/>
        <end position="421"/>
    </location>
</feature>
<feature type="compositionally biased region" description="Polar residues" evidence="1">
    <location>
        <begin position="393"/>
        <end position="408"/>
    </location>
</feature>
<dbReference type="AlphaFoldDB" id="A0A1Q9CFU6"/>
<accession>A0A1Q9CFU6</accession>
<dbReference type="OrthoDB" id="10276759at2759"/>
<name>A0A1Q9CFU6_SYMMI</name>
<dbReference type="EMBL" id="LSRX01001248">
    <property type="protein sequence ID" value="OLP81803.1"/>
    <property type="molecule type" value="Genomic_DNA"/>
</dbReference>
<comment type="caution">
    <text evidence="2">The sequence shown here is derived from an EMBL/GenBank/DDBJ whole genome shotgun (WGS) entry which is preliminary data.</text>
</comment>
<reference evidence="2 3" key="1">
    <citation type="submission" date="2016-02" db="EMBL/GenBank/DDBJ databases">
        <title>Genome analysis of coral dinoflagellate symbionts highlights evolutionary adaptations to a symbiotic lifestyle.</title>
        <authorList>
            <person name="Aranda M."/>
            <person name="Li Y."/>
            <person name="Liew Y.J."/>
            <person name="Baumgarten S."/>
            <person name="Simakov O."/>
            <person name="Wilson M."/>
            <person name="Piel J."/>
            <person name="Ashoor H."/>
            <person name="Bougouffa S."/>
            <person name="Bajic V.B."/>
            <person name="Ryu T."/>
            <person name="Ravasi T."/>
            <person name="Bayer T."/>
            <person name="Micklem G."/>
            <person name="Kim H."/>
            <person name="Bhak J."/>
            <person name="Lajeunesse T.C."/>
            <person name="Voolstra C.R."/>
        </authorList>
    </citation>
    <scope>NUCLEOTIDE SEQUENCE [LARGE SCALE GENOMIC DNA]</scope>
    <source>
        <strain evidence="2 3">CCMP2467</strain>
    </source>
</reference>
<dbReference type="Proteomes" id="UP000186817">
    <property type="component" value="Unassembled WGS sequence"/>
</dbReference>
<evidence type="ECO:0000313" key="3">
    <source>
        <dbReference type="Proteomes" id="UP000186817"/>
    </source>
</evidence>
<organism evidence="2 3">
    <name type="scientific">Symbiodinium microadriaticum</name>
    <name type="common">Dinoflagellate</name>
    <name type="synonym">Zooxanthella microadriatica</name>
    <dbReference type="NCBI Taxonomy" id="2951"/>
    <lineage>
        <taxon>Eukaryota</taxon>
        <taxon>Sar</taxon>
        <taxon>Alveolata</taxon>
        <taxon>Dinophyceae</taxon>
        <taxon>Suessiales</taxon>
        <taxon>Symbiodiniaceae</taxon>
        <taxon>Symbiodinium</taxon>
    </lineage>
</organism>
<keyword evidence="3" id="KW-1185">Reference proteome</keyword>
<evidence type="ECO:0000256" key="1">
    <source>
        <dbReference type="SAM" id="MobiDB-lite"/>
    </source>
</evidence>
<evidence type="ECO:0008006" key="4">
    <source>
        <dbReference type="Google" id="ProtNLM"/>
    </source>
</evidence>
<protein>
    <recommendedName>
        <fullName evidence="4">Reverse transcriptase domain-containing protein</fullName>
    </recommendedName>
</protein>
<evidence type="ECO:0000313" key="2">
    <source>
        <dbReference type="EMBL" id="OLP81803.1"/>
    </source>
</evidence>
<proteinExistence type="predicted"/>
<sequence>MRRNLDVQHLGIHVPTKSPKMQLVPGIGKEFRHYHPELSQPGLMPALCKDTTGALFRAKACPSPAPTLTSEQGMKPGSVILHPLPRPALASNVLAVHANISAARWSGCFTEHQAYALAQHAALNESAPRWEAVFAFLDTSSPCQHVSVSSTPSPRHFGPMPGSGCTTSRPGFGMLPVKNHPISLTLQSIPNPFGLATGTSPQSGDDLQAAWFLLQFRASPCANYVLRILPPHLTADYAAAHDAAVARYLAALVEHGDPSALVDCRPAPVAALGHRLGYTLARPTGSRDVFRRLVALVLVKDWTGTFERTTGPFQLALQTRAGMDALAACVRASFDANADAVVVSLDGRCAYDCMSRDALLGVLDDLYLITMRKRAREAGDTIANVVQEHRGITSNNGKTRAGSATSRYKISPRPGSRRLGEPTVQRGQCLLVLECRLTGACPTARPRQGPPSATSPSSCCLHRSDAKIGVRRAVNCSAARRWRHGSGSAAARLQRRLGCQPALDQVLALAEPAGQSV</sequence>